<keyword evidence="2" id="KW-1133">Transmembrane helix</keyword>
<keyword evidence="4" id="KW-1185">Reference proteome</keyword>
<evidence type="ECO:0000256" key="1">
    <source>
        <dbReference type="SAM" id="MobiDB-lite"/>
    </source>
</evidence>
<feature type="compositionally biased region" description="Low complexity" evidence="1">
    <location>
        <begin position="160"/>
        <end position="179"/>
    </location>
</feature>
<keyword evidence="2" id="KW-0812">Transmembrane</keyword>
<feature type="region of interest" description="Disordered" evidence="1">
    <location>
        <begin position="48"/>
        <end position="94"/>
    </location>
</feature>
<reference evidence="3" key="1">
    <citation type="submission" date="2022-11" db="EMBL/GenBank/DDBJ databases">
        <title>Centuries of genome instability and evolution in soft-shell clam transmissible cancer (bioRxiv).</title>
        <authorList>
            <person name="Hart S.F.M."/>
            <person name="Yonemitsu M.A."/>
            <person name="Giersch R.M."/>
            <person name="Beal B.F."/>
            <person name="Arriagada G."/>
            <person name="Davis B.W."/>
            <person name="Ostrander E.A."/>
            <person name="Goff S.P."/>
            <person name="Metzger M.J."/>
        </authorList>
    </citation>
    <scope>NUCLEOTIDE SEQUENCE</scope>
    <source>
        <strain evidence="3">MELC-2E11</strain>
        <tissue evidence="3">Siphon/mantle</tissue>
    </source>
</reference>
<sequence length="202" mass="21118">SDENFLTKFLSLGVAASVGIIVGGLIVCIFCTAALVCCCRNSFCQKPAGSTSGGTTTGTTATLLNGGPGSHHGSHHGSVHGSQIGSHHGNGHVQAHVDRGGVVHHPMMSPFTNPAQQGYYPMHPVYPSPHGSVYSAQTQNSGFTRDSGIAPNQFGYSSSVYSSQAPSYHRSHTPTSSKSGKSHHSNNSVTYTHNTEKVMVNL</sequence>
<dbReference type="Proteomes" id="UP001164746">
    <property type="component" value="Chromosome 8"/>
</dbReference>
<protein>
    <submittedName>
        <fullName evidence="3">Uncharacterized protein</fullName>
    </submittedName>
</protein>
<accession>A0ABY7ETW4</accession>
<keyword evidence="2" id="KW-0472">Membrane</keyword>
<evidence type="ECO:0000313" key="4">
    <source>
        <dbReference type="Proteomes" id="UP001164746"/>
    </source>
</evidence>
<organism evidence="3 4">
    <name type="scientific">Mya arenaria</name>
    <name type="common">Soft-shell clam</name>
    <dbReference type="NCBI Taxonomy" id="6604"/>
    <lineage>
        <taxon>Eukaryota</taxon>
        <taxon>Metazoa</taxon>
        <taxon>Spiralia</taxon>
        <taxon>Lophotrochozoa</taxon>
        <taxon>Mollusca</taxon>
        <taxon>Bivalvia</taxon>
        <taxon>Autobranchia</taxon>
        <taxon>Heteroconchia</taxon>
        <taxon>Euheterodonta</taxon>
        <taxon>Imparidentia</taxon>
        <taxon>Neoheterodontei</taxon>
        <taxon>Myida</taxon>
        <taxon>Myoidea</taxon>
        <taxon>Myidae</taxon>
        <taxon>Mya</taxon>
    </lineage>
</organism>
<name>A0ABY7ETW4_MYAAR</name>
<evidence type="ECO:0000256" key="2">
    <source>
        <dbReference type="SAM" id="Phobius"/>
    </source>
</evidence>
<gene>
    <name evidence="3" type="ORF">MAR_026421</name>
</gene>
<dbReference type="EMBL" id="CP111019">
    <property type="protein sequence ID" value="WAR12241.1"/>
    <property type="molecule type" value="Genomic_DNA"/>
</dbReference>
<feature type="transmembrane region" description="Helical" evidence="2">
    <location>
        <begin position="12"/>
        <end position="36"/>
    </location>
</feature>
<evidence type="ECO:0000313" key="3">
    <source>
        <dbReference type="EMBL" id="WAR12241.1"/>
    </source>
</evidence>
<proteinExistence type="predicted"/>
<feature type="non-terminal residue" evidence="3">
    <location>
        <position position="1"/>
    </location>
</feature>
<feature type="region of interest" description="Disordered" evidence="1">
    <location>
        <begin position="160"/>
        <end position="202"/>
    </location>
</feature>